<comment type="caution">
    <text evidence="2">The sequence shown here is derived from an EMBL/GenBank/DDBJ whole genome shotgun (WGS) entry which is preliminary data.</text>
</comment>
<feature type="transmembrane region" description="Helical" evidence="1">
    <location>
        <begin position="15"/>
        <end position="37"/>
    </location>
</feature>
<evidence type="ECO:0000313" key="3">
    <source>
        <dbReference type="Proteomes" id="UP000092247"/>
    </source>
</evidence>
<dbReference type="Pfam" id="PF03929">
    <property type="entry name" value="PepSY_TM"/>
    <property type="match status" value="1"/>
</dbReference>
<reference evidence="2 3" key="1">
    <citation type="submission" date="2016-06" db="EMBL/GenBank/DDBJ databases">
        <authorList>
            <person name="Kjaerup R.B."/>
            <person name="Dalgaard T.S."/>
            <person name="Juul-Madsen H.R."/>
        </authorList>
    </citation>
    <scope>NUCLEOTIDE SEQUENCE [LARGE SCALE GENOMIC DNA]</scope>
    <source>
        <strain evidence="2 3">GCSL-Mp3</strain>
    </source>
</reference>
<keyword evidence="1" id="KW-0812">Transmembrane</keyword>
<dbReference type="PANTHER" id="PTHR34219">
    <property type="entry name" value="IRON-REGULATED INNER MEMBRANE PROTEIN-RELATED"/>
    <property type="match status" value="1"/>
</dbReference>
<proteinExistence type="predicted"/>
<feature type="transmembrane region" description="Helical" evidence="1">
    <location>
        <begin position="151"/>
        <end position="172"/>
    </location>
</feature>
<keyword evidence="1" id="KW-1133">Transmembrane helix</keyword>
<gene>
    <name evidence="2" type="ORF">AYY17_01045</name>
</gene>
<keyword evidence="1" id="KW-0472">Membrane</keyword>
<dbReference type="EMBL" id="LZEX01000001">
    <property type="protein sequence ID" value="OBU11364.1"/>
    <property type="molecule type" value="Genomic_DNA"/>
</dbReference>
<evidence type="ECO:0000256" key="1">
    <source>
        <dbReference type="SAM" id="Phobius"/>
    </source>
</evidence>
<feature type="transmembrane region" description="Helical" evidence="1">
    <location>
        <begin position="203"/>
        <end position="224"/>
    </location>
</feature>
<dbReference type="AlphaFoldDB" id="A0A1B8HQ75"/>
<feature type="transmembrane region" description="Helical" evidence="1">
    <location>
        <begin position="248"/>
        <end position="275"/>
    </location>
</feature>
<sequence>MAQYITRKNWLRLHFWPGIIIGFFISLIGMSGAVLLLKKPVLEWEIGKAVLYAPPVTGTTAFLSPDIWRQNAQTAYPQLSRVMGEAAPGRGFIPATNAMVFGSVSHSDKLGIAFIDPVSGAPKGFIVFDELIFSQIVSLHRTLLLPPVSGGWLVFISGIVLTLSVISGIILWWPRKGWLQFISALFLFRTGLQGAAKWRQWHYFFAVYFSLPLLLLAVTGIFLARPDMLSIIAEYKPLITQLHRDMGIGIPGIIIALISGILLPLLYISGIVIWWKKRKSQRNHTSSVNGNIK</sequence>
<name>A0A1B8HQ75_9GAMM</name>
<protein>
    <recommendedName>
        <fullName evidence="4">PepSY domain-containing protein</fullName>
    </recommendedName>
</protein>
<organism evidence="2 3">
    <name type="scientific">Morganella psychrotolerans</name>
    <dbReference type="NCBI Taxonomy" id="368603"/>
    <lineage>
        <taxon>Bacteria</taxon>
        <taxon>Pseudomonadati</taxon>
        <taxon>Pseudomonadota</taxon>
        <taxon>Gammaproteobacteria</taxon>
        <taxon>Enterobacterales</taxon>
        <taxon>Morganellaceae</taxon>
        <taxon>Morganella</taxon>
    </lineage>
</organism>
<dbReference type="RefSeq" id="WP_067420576.1">
    <property type="nucleotide sequence ID" value="NZ_LZEX01000001.1"/>
</dbReference>
<dbReference type="Proteomes" id="UP000092247">
    <property type="component" value="Unassembled WGS sequence"/>
</dbReference>
<evidence type="ECO:0008006" key="4">
    <source>
        <dbReference type="Google" id="ProtNLM"/>
    </source>
</evidence>
<accession>A0A1B8HQ75</accession>
<evidence type="ECO:0000313" key="2">
    <source>
        <dbReference type="EMBL" id="OBU11364.1"/>
    </source>
</evidence>
<dbReference type="InterPro" id="IPR005625">
    <property type="entry name" value="PepSY-ass_TM"/>
</dbReference>